<keyword evidence="2" id="KW-0472">Membrane</keyword>
<feature type="transmembrane region" description="Helical" evidence="2">
    <location>
        <begin position="158"/>
        <end position="177"/>
    </location>
</feature>
<proteinExistence type="predicted"/>
<protein>
    <recommendedName>
        <fullName evidence="5">Integral membrane protein</fullName>
    </recommendedName>
</protein>
<feature type="transmembrane region" description="Helical" evidence="2">
    <location>
        <begin position="128"/>
        <end position="151"/>
    </location>
</feature>
<dbReference type="Pfam" id="PF19545">
    <property type="entry name" value="DUF6069"/>
    <property type="match status" value="1"/>
</dbReference>
<evidence type="ECO:0008006" key="5">
    <source>
        <dbReference type="Google" id="ProtNLM"/>
    </source>
</evidence>
<feature type="transmembrane region" description="Helical" evidence="2">
    <location>
        <begin position="183"/>
        <end position="203"/>
    </location>
</feature>
<evidence type="ECO:0000313" key="4">
    <source>
        <dbReference type="Proteomes" id="UP000722125"/>
    </source>
</evidence>
<feature type="compositionally biased region" description="Pro residues" evidence="1">
    <location>
        <begin position="1"/>
        <end position="15"/>
    </location>
</feature>
<evidence type="ECO:0000313" key="3">
    <source>
        <dbReference type="EMBL" id="MBT0995391.1"/>
    </source>
</evidence>
<keyword evidence="2" id="KW-0812">Transmembrane</keyword>
<sequence>MSVPPPDQPAYPPRPSAYGEPAATTPVTPPVTPPAVQPVAQPAVPASPPPAVQPVWAQPAEPVPPAFASTPAPAPTSRVVLRAGPYWGGAVATGIVAALVGVVGVLVFQSILDVGIVVKDPFGTDSDSWAYAVAGFVAAIAAAALLHLLLISTPRPRAFFGWIMALATVAAALLPLTWTDDTTAALCAGAVNLLVGIAIWSLLSGVLSRTTTVVTT</sequence>
<dbReference type="EMBL" id="JAHBOH010000002">
    <property type="protein sequence ID" value="MBT0995391.1"/>
    <property type="molecule type" value="Genomic_DNA"/>
</dbReference>
<feature type="transmembrane region" description="Helical" evidence="2">
    <location>
        <begin position="86"/>
        <end position="108"/>
    </location>
</feature>
<name>A0ABS5U202_9CELL</name>
<evidence type="ECO:0000256" key="2">
    <source>
        <dbReference type="SAM" id="Phobius"/>
    </source>
</evidence>
<accession>A0ABS5U202</accession>
<dbReference type="InterPro" id="IPR045713">
    <property type="entry name" value="DUF6069"/>
</dbReference>
<dbReference type="Proteomes" id="UP000722125">
    <property type="component" value="Unassembled WGS sequence"/>
</dbReference>
<feature type="compositionally biased region" description="Pro residues" evidence="1">
    <location>
        <begin position="27"/>
        <end position="36"/>
    </location>
</feature>
<comment type="caution">
    <text evidence="3">The sequence shown here is derived from an EMBL/GenBank/DDBJ whole genome shotgun (WGS) entry which is preliminary data.</text>
</comment>
<feature type="region of interest" description="Disordered" evidence="1">
    <location>
        <begin position="1"/>
        <end position="52"/>
    </location>
</feature>
<organism evidence="3 4">
    <name type="scientific">Cellulomonas fulva</name>
    <dbReference type="NCBI Taxonomy" id="2835530"/>
    <lineage>
        <taxon>Bacteria</taxon>
        <taxon>Bacillati</taxon>
        <taxon>Actinomycetota</taxon>
        <taxon>Actinomycetes</taxon>
        <taxon>Micrococcales</taxon>
        <taxon>Cellulomonadaceae</taxon>
        <taxon>Cellulomonas</taxon>
    </lineage>
</organism>
<keyword evidence="4" id="KW-1185">Reference proteome</keyword>
<reference evidence="3 4" key="1">
    <citation type="submission" date="2021-05" db="EMBL/GenBank/DDBJ databases">
        <title>Description of Cellulomonas sp. DKR-3 sp. nov.</title>
        <authorList>
            <person name="Dahal R.H."/>
            <person name="Chaudhary D.K."/>
        </authorList>
    </citation>
    <scope>NUCLEOTIDE SEQUENCE [LARGE SCALE GENOMIC DNA]</scope>
    <source>
        <strain evidence="3 4">DKR-3</strain>
    </source>
</reference>
<keyword evidence="2" id="KW-1133">Transmembrane helix</keyword>
<evidence type="ECO:0000256" key="1">
    <source>
        <dbReference type="SAM" id="MobiDB-lite"/>
    </source>
</evidence>
<dbReference type="RefSeq" id="WP_214352307.1">
    <property type="nucleotide sequence ID" value="NZ_JAHBOH010000002.1"/>
</dbReference>
<gene>
    <name evidence="3" type="ORF">KIN34_13965</name>
</gene>